<evidence type="ECO:0000256" key="1">
    <source>
        <dbReference type="ARBA" id="ARBA00004651"/>
    </source>
</evidence>
<sequence length="392" mass="42881">MLARFKAFDWIFISAVFALAVFGLLMVYSASYPAAINSGQPATAVVSRQLMFFVIGIVLFVVIMNFRYQFFKKLSPLIIIASLILLLLVPIIGLEDKGATRWISIGGFTIQPSEFVKLGVIIYLASVYSKKHKYINRFIQGVLPPLVIVVFLFTLILLQPDLGTAVIILIVTGIVIFLSGARLRHLIMLGTLSLTSVIILITQEEYRMNRIFAFLDPFAHQDTHGHQLIQSYYAIANGGVTGTGFGQSVQKLGYLPEPHNDFILSIIAEETGILGVGFVILCFLVIGFRGIVIGSRSKSVFGSLLAYGIVFMFLFQFIFNAGAVTGTLPITGITLPFVSAGGSSLIVSFVAAAIVANISRQNTKEQNQEHVEGMEDEEPTLTVVQNKKMGAK</sequence>
<evidence type="ECO:0000313" key="23">
    <source>
        <dbReference type="EMBL" id="MBM7631889.1"/>
    </source>
</evidence>
<evidence type="ECO:0000256" key="14">
    <source>
        <dbReference type="ARBA" id="ARBA00032370"/>
    </source>
</evidence>
<evidence type="ECO:0000256" key="15">
    <source>
        <dbReference type="ARBA" id="ARBA00033270"/>
    </source>
</evidence>
<reference evidence="23 24" key="1">
    <citation type="submission" date="2021-01" db="EMBL/GenBank/DDBJ databases">
        <title>Genomic Encyclopedia of Type Strains, Phase IV (KMG-IV): sequencing the most valuable type-strain genomes for metagenomic binning, comparative biology and taxonomic classification.</title>
        <authorList>
            <person name="Goeker M."/>
        </authorList>
    </citation>
    <scope>NUCLEOTIDE SEQUENCE [LARGE SCALE GENOMIC DNA]</scope>
    <source>
        <strain evidence="23 24">DSM 25540</strain>
    </source>
</reference>
<feature type="transmembrane region" description="Helical" evidence="22">
    <location>
        <begin position="105"/>
        <end position="126"/>
    </location>
</feature>
<protein>
    <recommendedName>
        <fullName evidence="17">Probable peptidoglycan glycosyltransferase FtsW</fullName>
        <ecNumber evidence="19">2.4.99.28</ecNumber>
    </recommendedName>
    <alternativeName>
        <fullName evidence="18">Cell division protein FtsW</fullName>
    </alternativeName>
    <alternativeName>
        <fullName evidence="15">Cell wall polymerase</fullName>
    </alternativeName>
    <alternativeName>
        <fullName evidence="14">Peptidoglycan polymerase</fullName>
    </alternativeName>
</protein>
<proteinExistence type="inferred from homology"/>
<feature type="transmembrane region" description="Helical" evidence="22">
    <location>
        <begin position="333"/>
        <end position="356"/>
    </location>
</feature>
<dbReference type="InterPro" id="IPR013437">
    <property type="entry name" value="FtsW"/>
</dbReference>
<evidence type="ECO:0000313" key="24">
    <source>
        <dbReference type="Proteomes" id="UP000741863"/>
    </source>
</evidence>
<dbReference type="PANTHER" id="PTHR30474:SF2">
    <property type="entry name" value="PEPTIDOGLYCAN GLYCOSYLTRANSFERASE FTSW-RELATED"/>
    <property type="match status" value="1"/>
</dbReference>
<comment type="pathway">
    <text evidence="2">Cell wall biogenesis; peptidoglycan biosynthesis.</text>
</comment>
<keyword evidence="5" id="KW-0328">Glycosyltransferase</keyword>
<evidence type="ECO:0000256" key="3">
    <source>
        <dbReference type="ARBA" id="ARBA00022475"/>
    </source>
</evidence>
<keyword evidence="8" id="KW-0133">Cell shape</keyword>
<evidence type="ECO:0000256" key="7">
    <source>
        <dbReference type="ARBA" id="ARBA00022692"/>
    </source>
</evidence>
<evidence type="ECO:0000256" key="18">
    <source>
        <dbReference type="ARBA" id="ARBA00041418"/>
    </source>
</evidence>
<evidence type="ECO:0000256" key="19">
    <source>
        <dbReference type="ARBA" id="ARBA00044770"/>
    </source>
</evidence>
<evidence type="ECO:0000256" key="12">
    <source>
        <dbReference type="ARBA" id="ARBA00023306"/>
    </source>
</evidence>
<gene>
    <name evidence="23" type="ORF">JOD17_000981</name>
</gene>
<keyword evidence="4 23" id="KW-0132">Cell division</keyword>
<keyword evidence="6" id="KW-0808">Transferase</keyword>
<evidence type="ECO:0000256" key="20">
    <source>
        <dbReference type="ARBA" id="ARBA00049902"/>
    </source>
</evidence>
<dbReference type="EMBL" id="JAFBEC010000002">
    <property type="protein sequence ID" value="MBM7631889.1"/>
    <property type="molecule type" value="Genomic_DNA"/>
</dbReference>
<dbReference type="Pfam" id="PF01098">
    <property type="entry name" value="FTSW_RODA_SPOVE"/>
    <property type="match status" value="1"/>
</dbReference>
<comment type="caution">
    <text evidence="23">The sequence shown here is derived from an EMBL/GenBank/DDBJ whole genome shotgun (WGS) entry which is preliminary data.</text>
</comment>
<accession>A0ABS2P9A8</accession>
<feature type="transmembrane region" description="Helical" evidence="22">
    <location>
        <begin position="162"/>
        <end position="179"/>
    </location>
</feature>
<keyword evidence="7 22" id="KW-0812">Transmembrane</keyword>
<feature type="transmembrane region" description="Helical" evidence="22">
    <location>
        <begin position="50"/>
        <end position="67"/>
    </location>
</feature>
<dbReference type="GO" id="GO:0051301">
    <property type="term" value="P:cell division"/>
    <property type="evidence" value="ECO:0007669"/>
    <property type="project" value="UniProtKB-KW"/>
</dbReference>
<dbReference type="PANTHER" id="PTHR30474">
    <property type="entry name" value="CELL CYCLE PROTEIN"/>
    <property type="match status" value="1"/>
</dbReference>
<comment type="similarity">
    <text evidence="16">Belongs to the SEDS family. FtsW subfamily.</text>
</comment>
<dbReference type="RefSeq" id="WP_204695921.1">
    <property type="nucleotide sequence ID" value="NZ_JAFBEC010000002.1"/>
</dbReference>
<organism evidence="23 24">
    <name type="scientific">Geomicrobium sediminis</name>
    <dbReference type="NCBI Taxonomy" id="1347788"/>
    <lineage>
        <taxon>Bacteria</taxon>
        <taxon>Bacillati</taxon>
        <taxon>Bacillota</taxon>
        <taxon>Bacilli</taxon>
        <taxon>Bacillales</taxon>
        <taxon>Geomicrobium</taxon>
    </lineage>
</organism>
<evidence type="ECO:0000256" key="9">
    <source>
        <dbReference type="ARBA" id="ARBA00022984"/>
    </source>
</evidence>
<name>A0ABS2P9A8_9BACL</name>
<dbReference type="EC" id="2.4.99.28" evidence="19"/>
<keyword evidence="13" id="KW-0961">Cell wall biogenesis/degradation</keyword>
<keyword evidence="10 22" id="KW-1133">Transmembrane helix</keyword>
<comment type="subcellular location">
    <subcellularLocation>
        <location evidence="1">Cell membrane</location>
        <topology evidence="1">Multi-pass membrane protein</topology>
    </subcellularLocation>
</comment>
<keyword evidence="11 22" id="KW-0472">Membrane</keyword>
<feature type="transmembrane region" description="Helical" evidence="22">
    <location>
        <begin position="74"/>
        <end position="93"/>
    </location>
</feature>
<comment type="function">
    <text evidence="21">Peptidoglycan polymerase that is essential for cell division.</text>
</comment>
<keyword evidence="12" id="KW-0131">Cell cycle</keyword>
<keyword evidence="9" id="KW-0573">Peptidoglycan synthesis</keyword>
<feature type="transmembrane region" description="Helical" evidence="22">
    <location>
        <begin position="262"/>
        <end position="288"/>
    </location>
</feature>
<evidence type="ECO:0000256" key="10">
    <source>
        <dbReference type="ARBA" id="ARBA00022989"/>
    </source>
</evidence>
<evidence type="ECO:0000256" key="17">
    <source>
        <dbReference type="ARBA" id="ARBA00041185"/>
    </source>
</evidence>
<evidence type="ECO:0000256" key="8">
    <source>
        <dbReference type="ARBA" id="ARBA00022960"/>
    </source>
</evidence>
<evidence type="ECO:0000256" key="21">
    <source>
        <dbReference type="ARBA" id="ARBA00049966"/>
    </source>
</evidence>
<keyword evidence="24" id="KW-1185">Reference proteome</keyword>
<feature type="transmembrane region" description="Helical" evidence="22">
    <location>
        <begin position="7"/>
        <end position="30"/>
    </location>
</feature>
<evidence type="ECO:0000256" key="2">
    <source>
        <dbReference type="ARBA" id="ARBA00004752"/>
    </source>
</evidence>
<feature type="transmembrane region" description="Helical" evidence="22">
    <location>
        <begin position="138"/>
        <end position="156"/>
    </location>
</feature>
<comment type="catalytic activity">
    <reaction evidence="20">
        <text>[GlcNAc-(1-&gt;4)-Mur2Ac(oyl-L-Ala-gamma-D-Glu-L-Lys-D-Ala-D-Ala)](n)-di-trans,octa-cis-undecaprenyl diphosphate + beta-D-GlcNAc-(1-&gt;4)-Mur2Ac(oyl-L-Ala-gamma-D-Glu-L-Lys-D-Ala-D-Ala)-di-trans,octa-cis-undecaprenyl diphosphate = [GlcNAc-(1-&gt;4)-Mur2Ac(oyl-L-Ala-gamma-D-Glu-L-Lys-D-Ala-D-Ala)](n+1)-di-trans,octa-cis-undecaprenyl diphosphate + di-trans,octa-cis-undecaprenyl diphosphate + H(+)</text>
        <dbReference type="Rhea" id="RHEA:23708"/>
        <dbReference type="Rhea" id="RHEA-COMP:9602"/>
        <dbReference type="Rhea" id="RHEA-COMP:9603"/>
        <dbReference type="ChEBI" id="CHEBI:15378"/>
        <dbReference type="ChEBI" id="CHEBI:58405"/>
        <dbReference type="ChEBI" id="CHEBI:60033"/>
        <dbReference type="ChEBI" id="CHEBI:78435"/>
        <dbReference type="EC" id="2.4.99.28"/>
    </reaction>
</comment>
<dbReference type="NCBIfam" id="TIGR02614">
    <property type="entry name" value="ftsW"/>
    <property type="match status" value="1"/>
</dbReference>
<evidence type="ECO:0000256" key="22">
    <source>
        <dbReference type="SAM" id="Phobius"/>
    </source>
</evidence>
<feature type="transmembrane region" description="Helical" evidence="22">
    <location>
        <begin position="300"/>
        <end position="321"/>
    </location>
</feature>
<evidence type="ECO:0000256" key="13">
    <source>
        <dbReference type="ARBA" id="ARBA00023316"/>
    </source>
</evidence>
<dbReference type="InterPro" id="IPR001182">
    <property type="entry name" value="FtsW/RodA"/>
</dbReference>
<evidence type="ECO:0000256" key="16">
    <source>
        <dbReference type="ARBA" id="ARBA00038053"/>
    </source>
</evidence>
<feature type="transmembrane region" description="Helical" evidence="22">
    <location>
        <begin position="186"/>
        <end position="203"/>
    </location>
</feature>
<evidence type="ECO:0000256" key="4">
    <source>
        <dbReference type="ARBA" id="ARBA00022618"/>
    </source>
</evidence>
<dbReference type="Proteomes" id="UP000741863">
    <property type="component" value="Unassembled WGS sequence"/>
</dbReference>
<evidence type="ECO:0000256" key="11">
    <source>
        <dbReference type="ARBA" id="ARBA00023136"/>
    </source>
</evidence>
<evidence type="ECO:0000256" key="5">
    <source>
        <dbReference type="ARBA" id="ARBA00022676"/>
    </source>
</evidence>
<evidence type="ECO:0000256" key="6">
    <source>
        <dbReference type="ARBA" id="ARBA00022679"/>
    </source>
</evidence>
<keyword evidence="3" id="KW-1003">Cell membrane</keyword>